<gene>
    <name evidence="1" type="ORF">F0P96_10430</name>
</gene>
<dbReference type="EMBL" id="VTWU01000003">
    <property type="protein sequence ID" value="KAA9333376.1"/>
    <property type="molecule type" value="Genomic_DNA"/>
</dbReference>
<accession>A0A7L4ZWS7</accession>
<comment type="caution">
    <text evidence="1">The sequence shown here is derived from an EMBL/GenBank/DDBJ whole genome shotgun (WGS) entry which is preliminary data.</text>
</comment>
<protein>
    <submittedName>
        <fullName evidence="1">Uncharacterized protein</fullName>
    </submittedName>
</protein>
<evidence type="ECO:0000313" key="2">
    <source>
        <dbReference type="Proteomes" id="UP000326380"/>
    </source>
</evidence>
<proteinExistence type="predicted"/>
<keyword evidence="2" id="KW-1185">Reference proteome</keyword>
<dbReference type="AlphaFoldDB" id="A0A7L4ZWS7"/>
<name>A0A7L4ZWS7_9BACT</name>
<dbReference type="Proteomes" id="UP000326380">
    <property type="component" value="Unassembled WGS sequence"/>
</dbReference>
<dbReference type="RefSeq" id="WP_151078797.1">
    <property type="nucleotide sequence ID" value="NZ_CP047647.1"/>
</dbReference>
<organism evidence="1 2">
    <name type="scientific">Hymenobacter busanensis</name>
    <dbReference type="NCBI Taxonomy" id="2607656"/>
    <lineage>
        <taxon>Bacteria</taxon>
        <taxon>Pseudomonadati</taxon>
        <taxon>Bacteroidota</taxon>
        <taxon>Cytophagia</taxon>
        <taxon>Cytophagales</taxon>
        <taxon>Hymenobacteraceae</taxon>
        <taxon>Hymenobacter</taxon>
    </lineage>
</organism>
<reference evidence="1 2" key="1">
    <citation type="submission" date="2019-09" db="EMBL/GenBank/DDBJ databases">
        <title>Genome sequence of Hymenobacter sp. M3.</title>
        <authorList>
            <person name="Srinivasan S."/>
        </authorList>
    </citation>
    <scope>NUCLEOTIDE SEQUENCE [LARGE SCALE GENOMIC DNA]</scope>
    <source>
        <strain evidence="1 2">M3</strain>
    </source>
</reference>
<sequence length="232" mass="26514">METQQAIKERPILFSAPMVRAILSGAKTQTRRIVKPQPSLSIEAVKPEWAAEWIESIGKQFVVNRGLWKHDFPKASLLAHEFVACPYGQPGDRLYVRETWACPKQLGGSFVREKAKYRADYEDFATVAVGAMGGWKPSIHMPRTLSRLLLEIVSVRVERLMDISEEDAKAEGVNLVHVNKKGGQEWENYLDDWAFEYFAKDSYATLWEKINGLGSWATNPWVWVVEFKRVEA</sequence>
<evidence type="ECO:0000313" key="1">
    <source>
        <dbReference type="EMBL" id="KAA9333376.1"/>
    </source>
</evidence>